<dbReference type="RefSeq" id="WP_247381191.1">
    <property type="nucleotide sequence ID" value="NZ_JALLGV010000009.1"/>
</dbReference>
<evidence type="ECO:0000256" key="2">
    <source>
        <dbReference type="SAM" id="Phobius"/>
    </source>
</evidence>
<dbReference type="Proteomes" id="UP001597119">
    <property type="component" value="Unassembled WGS sequence"/>
</dbReference>
<evidence type="ECO:0000313" key="4">
    <source>
        <dbReference type="Proteomes" id="UP001597119"/>
    </source>
</evidence>
<reference evidence="3 4" key="1">
    <citation type="journal article" date="2019" name="Int. J. Syst. Evol. Microbiol.">
        <title>The Global Catalogue of Microorganisms (GCM) 10K type strain sequencing project: providing services to taxonomists for standard genome sequencing and annotation.</title>
        <authorList>
            <consortium name="The Broad Institute Genomics Platform"/>
            <consortium name="The Broad Institute Genome Sequencing Center for Infectious Disease"/>
            <person name="Wu L."/>
            <person name="Ma J."/>
        </authorList>
    </citation>
    <scope>NUCLEOTIDE SEQUENCE [LARGE SCALE GENOMIC DNA]</scope>
    <source>
        <strain evidence="3 4">CGMCC 1.12125</strain>
    </source>
</reference>
<evidence type="ECO:0000256" key="1">
    <source>
        <dbReference type="SAM" id="MobiDB-lite"/>
    </source>
</evidence>
<feature type="transmembrane region" description="Helical" evidence="2">
    <location>
        <begin position="41"/>
        <end position="62"/>
    </location>
</feature>
<keyword evidence="2" id="KW-0812">Transmembrane</keyword>
<feature type="transmembrane region" description="Helical" evidence="2">
    <location>
        <begin position="68"/>
        <end position="90"/>
    </location>
</feature>
<dbReference type="AlphaFoldDB" id="A0ABD6CGM0"/>
<keyword evidence="2" id="KW-1133">Transmembrane helix</keyword>
<gene>
    <name evidence="3" type="ORF">ACFR9U_20590</name>
</gene>
<keyword evidence="2" id="KW-0472">Membrane</keyword>
<organism evidence="3 4">
    <name type="scientific">Halorientalis brevis</name>
    <dbReference type="NCBI Taxonomy" id="1126241"/>
    <lineage>
        <taxon>Archaea</taxon>
        <taxon>Methanobacteriati</taxon>
        <taxon>Methanobacteriota</taxon>
        <taxon>Stenosarchaea group</taxon>
        <taxon>Halobacteria</taxon>
        <taxon>Halobacteriales</taxon>
        <taxon>Haloarculaceae</taxon>
        <taxon>Halorientalis</taxon>
    </lineage>
</organism>
<protein>
    <submittedName>
        <fullName evidence="3">Uncharacterized protein</fullName>
    </submittedName>
</protein>
<dbReference type="EMBL" id="JBHUDJ010000015">
    <property type="protein sequence ID" value="MFD1589380.1"/>
    <property type="molecule type" value="Genomic_DNA"/>
</dbReference>
<accession>A0ABD6CGM0</accession>
<sequence length="100" mass="10171">MGDASDVSTGDADSVSDAGDKEGASDASGVSGEPPRLLSRVLVTWIELTVVGITGGLAGATVGGPPGFIIYLLTTLVSIGVLFYNVDALITRRMRAARFG</sequence>
<comment type="caution">
    <text evidence="3">The sequence shown here is derived from an EMBL/GenBank/DDBJ whole genome shotgun (WGS) entry which is preliminary data.</text>
</comment>
<keyword evidence="4" id="KW-1185">Reference proteome</keyword>
<evidence type="ECO:0000313" key="3">
    <source>
        <dbReference type="EMBL" id="MFD1589380.1"/>
    </source>
</evidence>
<proteinExistence type="predicted"/>
<feature type="region of interest" description="Disordered" evidence="1">
    <location>
        <begin position="1"/>
        <end position="34"/>
    </location>
</feature>
<name>A0ABD6CGM0_9EURY</name>